<sequence>MAIESAEVLLLSVDIAADLDFWTSSALGFRMDHVFPADDPRVACLSGHGLRLRLAKSPGAAPTSNPSTIRLLHSGKPPQQPSLISPSGVHVEFHPSTLAFPSPPTQHSFSTRRLLDNAPWIIGRAGMHYRDLIPTRLGGSIIASHIRITDPGPVPDRVHFHTVGFQLIFVLKGWVRVVYEDQGPAFIMRGGDCVIQPPGIRHRVLESGDGVEVVEVGVPAEHLTTIDHEMVLPNGSEVVGDREWEGQRFVRSMAVDAVWGNWRVEGFEARDTGVRAGTKGKASVNVVRPVMGMGKGGAVSSHDADILFDFVLSGSCTLQVQDNGRHSLTEGDAYTLPPGYKASLNDMSKDFTLLEVSLPGGFSTTAHPEVQLA</sequence>
<keyword evidence="3" id="KW-1185">Reference proteome</keyword>
<protein>
    <submittedName>
        <fullName evidence="2">RmlC-like cupin domain-containing protein</fullName>
    </submittedName>
</protein>
<dbReference type="GeneID" id="54477969"/>
<proteinExistence type="predicted"/>
<dbReference type="AlphaFoldDB" id="A0A6A6PX79"/>
<dbReference type="Pfam" id="PF07883">
    <property type="entry name" value="Cupin_2"/>
    <property type="match status" value="1"/>
</dbReference>
<organism evidence="2 3">
    <name type="scientific">Neohortaea acidophila</name>
    <dbReference type="NCBI Taxonomy" id="245834"/>
    <lineage>
        <taxon>Eukaryota</taxon>
        <taxon>Fungi</taxon>
        <taxon>Dikarya</taxon>
        <taxon>Ascomycota</taxon>
        <taxon>Pezizomycotina</taxon>
        <taxon>Dothideomycetes</taxon>
        <taxon>Dothideomycetidae</taxon>
        <taxon>Mycosphaerellales</taxon>
        <taxon>Teratosphaeriaceae</taxon>
        <taxon>Neohortaea</taxon>
    </lineage>
</organism>
<feature type="domain" description="Cupin type-2" evidence="1">
    <location>
        <begin position="151"/>
        <end position="210"/>
    </location>
</feature>
<dbReference type="RefSeq" id="XP_033590903.1">
    <property type="nucleotide sequence ID" value="XM_033736967.1"/>
</dbReference>
<evidence type="ECO:0000313" key="3">
    <source>
        <dbReference type="Proteomes" id="UP000799767"/>
    </source>
</evidence>
<reference evidence="2" key="1">
    <citation type="journal article" date="2020" name="Stud. Mycol.">
        <title>101 Dothideomycetes genomes: a test case for predicting lifestyles and emergence of pathogens.</title>
        <authorList>
            <person name="Haridas S."/>
            <person name="Albert R."/>
            <person name="Binder M."/>
            <person name="Bloem J."/>
            <person name="Labutti K."/>
            <person name="Salamov A."/>
            <person name="Andreopoulos B."/>
            <person name="Baker S."/>
            <person name="Barry K."/>
            <person name="Bills G."/>
            <person name="Bluhm B."/>
            <person name="Cannon C."/>
            <person name="Castanera R."/>
            <person name="Culley D."/>
            <person name="Daum C."/>
            <person name="Ezra D."/>
            <person name="Gonzalez J."/>
            <person name="Henrissat B."/>
            <person name="Kuo A."/>
            <person name="Liang C."/>
            <person name="Lipzen A."/>
            <person name="Lutzoni F."/>
            <person name="Magnuson J."/>
            <person name="Mondo S."/>
            <person name="Nolan M."/>
            <person name="Ohm R."/>
            <person name="Pangilinan J."/>
            <person name="Park H.-J."/>
            <person name="Ramirez L."/>
            <person name="Alfaro M."/>
            <person name="Sun H."/>
            <person name="Tritt A."/>
            <person name="Yoshinaga Y."/>
            <person name="Zwiers L.-H."/>
            <person name="Turgeon B."/>
            <person name="Goodwin S."/>
            <person name="Spatafora J."/>
            <person name="Crous P."/>
            <person name="Grigoriev I."/>
        </authorList>
    </citation>
    <scope>NUCLEOTIDE SEQUENCE</scope>
    <source>
        <strain evidence="2">CBS 113389</strain>
    </source>
</reference>
<dbReference type="InterPro" id="IPR014710">
    <property type="entry name" value="RmlC-like_jellyroll"/>
</dbReference>
<gene>
    <name evidence="2" type="ORF">BDY17DRAFT_323196</name>
</gene>
<dbReference type="Gene3D" id="2.60.120.10">
    <property type="entry name" value="Jelly Rolls"/>
    <property type="match status" value="2"/>
</dbReference>
<name>A0A6A6PX79_9PEZI</name>
<dbReference type="SUPFAM" id="SSF51182">
    <property type="entry name" value="RmlC-like cupins"/>
    <property type="match status" value="1"/>
</dbReference>
<accession>A0A6A6PX79</accession>
<evidence type="ECO:0000313" key="2">
    <source>
        <dbReference type="EMBL" id="KAF2484334.1"/>
    </source>
</evidence>
<evidence type="ECO:0000259" key="1">
    <source>
        <dbReference type="Pfam" id="PF07883"/>
    </source>
</evidence>
<dbReference type="EMBL" id="MU001634">
    <property type="protein sequence ID" value="KAF2484334.1"/>
    <property type="molecule type" value="Genomic_DNA"/>
</dbReference>
<dbReference type="InterPro" id="IPR013096">
    <property type="entry name" value="Cupin_2"/>
</dbReference>
<dbReference type="InterPro" id="IPR011051">
    <property type="entry name" value="RmlC_Cupin_sf"/>
</dbReference>
<dbReference type="OrthoDB" id="2589563at2759"/>
<dbReference type="Proteomes" id="UP000799767">
    <property type="component" value="Unassembled WGS sequence"/>
</dbReference>